<reference evidence="1" key="1">
    <citation type="submission" date="2022-09" db="EMBL/GenBank/DDBJ databases">
        <title>Fusarium specimens isolated from Avocado Roots.</title>
        <authorList>
            <person name="Stajich J."/>
            <person name="Roper C."/>
            <person name="Heimlech-Rivalta G."/>
        </authorList>
    </citation>
    <scope>NUCLEOTIDE SEQUENCE</scope>
    <source>
        <strain evidence="1">CF00136</strain>
    </source>
</reference>
<proteinExistence type="predicted"/>
<dbReference type="EMBL" id="JAOQAZ010000008">
    <property type="protein sequence ID" value="KAJ4264524.1"/>
    <property type="molecule type" value="Genomic_DNA"/>
</dbReference>
<keyword evidence="2" id="KW-1185">Reference proteome</keyword>
<name>A0A9W8S2A8_9HYPO</name>
<dbReference type="OrthoDB" id="5094793at2759"/>
<evidence type="ECO:0000313" key="2">
    <source>
        <dbReference type="Proteomes" id="UP001152049"/>
    </source>
</evidence>
<gene>
    <name evidence="1" type="ORF">NW762_005726</name>
</gene>
<sequence length="343" mass="38650">MEFQLSDCIWSPGLKVEGKVDLSVHYPDLRSFFVDNLKLPKYTSQEVWIELLTLPDNAPVERSRDLFLTLNTIAITNPTSLKRPYFIKPAIYPVRTHKGKIIRVSGDSDFFIADKAHLADSSSGKVNILAFTPRDVLRLEQYFTWAERITWPSESKPMQIEWDVALKAEGIVRIATYFGSPRADTPAARKTLLKSLRQGQMLEVDGMFSETKLVTGQESTTWLGPNTKYDPEFAIRSTFPQPRVSNSIGRLEFGDNPNRLIVYVPADKKQQELARFLVLPGLLMKWLMTNPKTKEVGKIHEASVSLIKDVLNAPTSLVGGILKVEGIPDVGDLNSPEEFSIDR</sequence>
<dbReference type="Proteomes" id="UP001152049">
    <property type="component" value="Unassembled WGS sequence"/>
</dbReference>
<evidence type="ECO:0000313" key="1">
    <source>
        <dbReference type="EMBL" id="KAJ4264524.1"/>
    </source>
</evidence>
<protein>
    <submittedName>
        <fullName evidence="1">Uncharacterized protein</fullName>
    </submittedName>
</protein>
<dbReference type="AlphaFoldDB" id="A0A9W8S2A8"/>
<accession>A0A9W8S2A8</accession>
<comment type="caution">
    <text evidence="1">The sequence shown here is derived from an EMBL/GenBank/DDBJ whole genome shotgun (WGS) entry which is preliminary data.</text>
</comment>
<organism evidence="1 2">
    <name type="scientific">Fusarium torreyae</name>
    <dbReference type="NCBI Taxonomy" id="1237075"/>
    <lineage>
        <taxon>Eukaryota</taxon>
        <taxon>Fungi</taxon>
        <taxon>Dikarya</taxon>
        <taxon>Ascomycota</taxon>
        <taxon>Pezizomycotina</taxon>
        <taxon>Sordariomycetes</taxon>
        <taxon>Hypocreomycetidae</taxon>
        <taxon>Hypocreales</taxon>
        <taxon>Nectriaceae</taxon>
        <taxon>Fusarium</taxon>
    </lineage>
</organism>